<evidence type="ECO:0000256" key="6">
    <source>
        <dbReference type="ARBA" id="ARBA00022840"/>
    </source>
</evidence>
<dbReference type="PANTHER" id="PTHR12449:SF18">
    <property type="entry name" value="DEATH DOMAIN-CONTAINING PROTEIN"/>
    <property type="match status" value="1"/>
</dbReference>
<comment type="catalytic activity">
    <reaction evidence="8">
        <text>L-seryl-[protein] + ATP = O-phospho-L-seryl-[protein] + ADP + H(+)</text>
        <dbReference type="Rhea" id="RHEA:17989"/>
        <dbReference type="Rhea" id="RHEA-COMP:9863"/>
        <dbReference type="Rhea" id="RHEA-COMP:11604"/>
        <dbReference type="ChEBI" id="CHEBI:15378"/>
        <dbReference type="ChEBI" id="CHEBI:29999"/>
        <dbReference type="ChEBI" id="CHEBI:30616"/>
        <dbReference type="ChEBI" id="CHEBI:83421"/>
        <dbReference type="ChEBI" id="CHEBI:456216"/>
        <dbReference type="EC" id="2.7.11.1"/>
    </reaction>
</comment>
<dbReference type="Pfam" id="PF18738">
    <property type="entry name" value="HEPN_DZIP3"/>
    <property type="match status" value="1"/>
</dbReference>
<keyword evidence="3" id="KW-0677">Repeat</keyword>
<dbReference type="Pfam" id="PF08477">
    <property type="entry name" value="Roc"/>
    <property type="match status" value="1"/>
</dbReference>
<feature type="region of interest" description="Disordered" evidence="9">
    <location>
        <begin position="484"/>
        <end position="525"/>
    </location>
</feature>
<dbReference type="InterPro" id="IPR015943">
    <property type="entry name" value="WD40/YVTN_repeat-like_dom_sf"/>
</dbReference>
<feature type="compositionally biased region" description="Basic and acidic residues" evidence="9">
    <location>
        <begin position="484"/>
        <end position="507"/>
    </location>
</feature>
<dbReference type="Gene3D" id="1.10.10.10">
    <property type="entry name" value="Winged helix-like DNA-binding domain superfamily/Winged helix DNA-binding domain"/>
    <property type="match status" value="1"/>
</dbReference>
<dbReference type="InterPro" id="IPR020859">
    <property type="entry name" value="ROC"/>
</dbReference>
<dbReference type="InterPro" id="IPR039788">
    <property type="entry name" value="NOL4/NOL4L"/>
</dbReference>
<dbReference type="Pfam" id="PF16095">
    <property type="entry name" value="COR-A"/>
    <property type="match status" value="1"/>
</dbReference>
<dbReference type="SUPFAM" id="SSF63829">
    <property type="entry name" value="Calcium-dependent phosphotriesterase"/>
    <property type="match status" value="1"/>
</dbReference>
<proteinExistence type="predicted"/>
<comment type="catalytic activity">
    <reaction evidence="7">
        <text>L-threonyl-[protein] + ATP = O-phospho-L-threonyl-[protein] + ADP + H(+)</text>
        <dbReference type="Rhea" id="RHEA:46608"/>
        <dbReference type="Rhea" id="RHEA-COMP:11060"/>
        <dbReference type="Rhea" id="RHEA-COMP:11605"/>
        <dbReference type="ChEBI" id="CHEBI:15378"/>
        <dbReference type="ChEBI" id="CHEBI:30013"/>
        <dbReference type="ChEBI" id="CHEBI:30616"/>
        <dbReference type="ChEBI" id="CHEBI:61977"/>
        <dbReference type="ChEBI" id="CHEBI:456216"/>
        <dbReference type="EC" id="2.7.11.1"/>
    </reaction>
</comment>
<evidence type="ECO:0000256" key="3">
    <source>
        <dbReference type="ARBA" id="ARBA00022737"/>
    </source>
</evidence>
<dbReference type="Gene3D" id="3.40.50.300">
    <property type="entry name" value="P-loop containing nucleotide triphosphate hydrolases"/>
    <property type="match status" value="2"/>
</dbReference>
<name>A0ABD3Y3I7_SINWO</name>
<comment type="caution">
    <text evidence="11">The sequence shown here is derived from an EMBL/GenBank/DDBJ whole genome shotgun (WGS) entry which is preliminary data.</text>
</comment>
<dbReference type="SUPFAM" id="SSF52540">
    <property type="entry name" value="P-loop containing nucleoside triphosphate hydrolases"/>
    <property type="match status" value="1"/>
</dbReference>
<evidence type="ECO:0000313" key="11">
    <source>
        <dbReference type="EMBL" id="KAL3892358.1"/>
    </source>
</evidence>
<feature type="domain" description="Roc" evidence="10">
    <location>
        <begin position="388"/>
        <end position="740"/>
    </location>
</feature>
<evidence type="ECO:0000256" key="1">
    <source>
        <dbReference type="ARBA" id="ARBA00012513"/>
    </source>
</evidence>
<keyword evidence="12" id="KW-1185">Reference proteome</keyword>
<dbReference type="Gene3D" id="2.130.10.10">
    <property type="entry name" value="YVTN repeat-like/Quinoprotein amine dehydrogenase"/>
    <property type="match status" value="1"/>
</dbReference>
<dbReference type="InterPro" id="IPR036388">
    <property type="entry name" value="WH-like_DNA-bd_sf"/>
</dbReference>
<dbReference type="PANTHER" id="PTHR12449">
    <property type="entry name" value="DEATH DOMAIN-CONTAINING PROTEIN"/>
    <property type="match status" value="1"/>
</dbReference>
<dbReference type="Proteomes" id="UP001634394">
    <property type="component" value="Unassembled WGS sequence"/>
</dbReference>
<dbReference type="InterPro" id="IPR027417">
    <property type="entry name" value="P-loop_NTPase"/>
</dbReference>
<keyword evidence="5" id="KW-0418">Kinase</keyword>
<organism evidence="11 12">
    <name type="scientific">Sinanodonta woodiana</name>
    <name type="common">Chinese pond mussel</name>
    <name type="synonym">Anodonta woodiana</name>
    <dbReference type="NCBI Taxonomy" id="1069815"/>
    <lineage>
        <taxon>Eukaryota</taxon>
        <taxon>Metazoa</taxon>
        <taxon>Spiralia</taxon>
        <taxon>Lophotrochozoa</taxon>
        <taxon>Mollusca</taxon>
        <taxon>Bivalvia</taxon>
        <taxon>Autobranchia</taxon>
        <taxon>Heteroconchia</taxon>
        <taxon>Palaeoheterodonta</taxon>
        <taxon>Unionida</taxon>
        <taxon>Unionoidea</taxon>
        <taxon>Unionidae</taxon>
        <taxon>Unioninae</taxon>
        <taxon>Sinanodonta</taxon>
    </lineage>
</organism>
<evidence type="ECO:0000256" key="2">
    <source>
        <dbReference type="ARBA" id="ARBA00022679"/>
    </source>
</evidence>
<gene>
    <name evidence="11" type="ORF">ACJMK2_004570</name>
</gene>
<keyword evidence="2" id="KW-0808">Transferase</keyword>
<keyword evidence="6" id="KW-0067">ATP-binding</keyword>
<reference evidence="11 12" key="1">
    <citation type="submission" date="2024-11" db="EMBL/GenBank/DDBJ databases">
        <title>Chromosome-level genome assembly of the freshwater bivalve Anodonta woodiana.</title>
        <authorList>
            <person name="Chen X."/>
        </authorList>
    </citation>
    <scope>NUCLEOTIDE SEQUENCE [LARGE SCALE GENOMIC DNA]</scope>
    <source>
        <strain evidence="11">MN2024</strain>
        <tissue evidence="11">Gills</tissue>
    </source>
</reference>
<accession>A0ABD3Y3I7</accession>
<dbReference type="EMBL" id="JBJQND010000001">
    <property type="protein sequence ID" value="KAL3892358.1"/>
    <property type="molecule type" value="Genomic_DNA"/>
</dbReference>
<dbReference type="InterPro" id="IPR041249">
    <property type="entry name" value="HEPN_DZIP3"/>
</dbReference>
<dbReference type="GO" id="GO:0016301">
    <property type="term" value="F:kinase activity"/>
    <property type="evidence" value="ECO:0007669"/>
    <property type="project" value="UniProtKB-KW"/>
</dbReference>
<evidence type="ECO:0000256" key="8">
    <source>
        <dbReference type="ARBA" id="ARBA00048679"/>
    </source>
</evidence>
<dbReference type="InterPro" id="IPR032171">
    <property type="entry name" value="COR-A"/>
</dbReference>
<evidence type="ECO:0000259" key="10">
    <source>
        <dbReference type="PROSITE" id="PS51424"/>
    </source>
</evidence>
<evidence type="ECO:0000256" key="9">
    <source>
        <dbReference type="SAM" id="MobiDB-lite"/>
    </source>
</evidence>
<evidence type="ECO:0000256" key="5">
    <source>
        <dbReference type="ARBA" id="ARBA00022777"/>
    </source>
</evidence>
<dbReference type="EC" id="2.7.11.1" evidence="1"/>
<feature type="compositionally biased region" description="Polar residues" evidence="9">
    <location>
        <begin position="511"/>
        <end position="525"/>
    </location>
</feature>
<dbReference type="GO" id="GO:0005524">
    <property type="term" value="F:ATP binding"/>
    <property type="evidence" value="ECO:0007669"/>
    <property type="project" value="UniProtKB-KW"/>
</dbReference>
<evidence type="ECO:0000256" key="4">
    <source>
        <dbReference type="ARBA" id="ARBA00022741"/>
    </source>
</evidence>
<protein>
    <recommendedName>
        <fullName evidence="1">non-specific serine/threonine protein kinase</fullName>
        <ecNumber evidence="1">2.7.11.1</ecNumber>
    </recommendedName>
</protein>
<evidence type="ECO:0000256" key="7">
    <source>
        <dbReference type="ARBA" id="ARBA00047899"/>
    </source>
</evidence>
<sequence>MAAVSSRPAGKCSLVKVGTLKIKDVNCDPLYTGAVCLPGHGLVLVDNNIVTLHDVKTGELLATSDQLPGPWDVCVLKASQSKIAVSSVNGEIRILTVRPNGQPTAIRLEKTIKTNLEICFGVNAIRSRGKFLISGYYHGKLCWSAVSLSSDKPVGEIHEICQYDDNSFSYLSTSKDQSCVYISYYAGYTPNDTAIYGYDVDSGRQKFIYRHKDLTCPHGICLDNRGFIYVCDKWPDYHIHQLTQNGEPGEVFRDGIPKKPQAICFNENQELLITSHGSNEICIFKLEWDEQEETRKAEDQQKSSVFRSLLYTIRFGRSRQKLAHKHSKVGSLEEPESLLGYEGKHSTLEHPCSDELKDLETNKPAIPVEILLMDSRSLQMYREALRDGTEKVYNIRVMVVGQYGVGKTTLTKRLLQQAVDISERKSTEGIGIHLNCCKVSLETWEWTTHNKEADQLDRFQRLVKLLNDQIHEVSNTQEIKKVISHQREVTSERDSDNGDTTHSDTLRQHKQLSSEQDSEGETASMSGASINGELMYGAGHIGSDVSGAVLLGSEGYVSNESERSDPTMELLNAVNKSAYVLGENRENFATLTLWDFAGQFVFYTTHQTFLTRRAIYLLVTDLGQQVTDIVNDECFFDREGMQLCKVHDLAEVWLNSIHSCASSHESSTPPVILVGTHADKIEQNSLHEVSANYFRQIRFLLNEKPTRFHLVDEDFVVDNTLCNPRLEALKRKIVELASKQPYWGEEVPARWLPLEHRLMVLKASGIKVVRVSILEDLNQAGSVRIETREELHLFLRFQHEMGSILYFSVEGLRENVILDPQWLIDALKSLITAEMFILLNYPGIMGKWFELKEKGKLTPELIDAIWTKERHPEFHDNKEHILRVMEQLNIVAKPSFYGEDGGKIKEKYLLAPCMLRQKTPIDVIRPRENTQLESTPVLCFVFNGKYLPPAVFHRLLAACLAQWSIARMKSQNLIFCGCCVFELDVHHRLTLYSRDYTIFARVTRMGITEKTPSSTLCIAAKEFINLKLSEITGHFGQCLQYELHIQCTQFIGEDSIDSLIPVKLLQENNEVTCHSHDDGHVILSRDLLKFWFKDKKAEDVEEVDSDQPITQEHINYARLCNALLTVCTEALRDILINHIPAPHLSLSQAILANKANLTKRRQGQRQNALLNKDQCQIVFPDPQDQYTGTVDKFDISLLYTLIRNVSTVTAPGKGWGNQPRDLPRDTCLGASVERIRLLRNKFTGHSGEGKVSQREFKDCWKMIEDILHDIEKRIGSRDYQSELDRRKKQAITPHEAHEQRKKIRACVKAFKDKLFADLDALADAAGS</sequence>
<dbReference type="PROSITE" id="PS51424">
    <property type="entry name" value="ROC"/>
    <property type="match status" value="1"/>
</dbReference>
<keyword evidence="4" id="KW-0547">Nucleotide-binding</keyword>
<evidence type="ECO:0000313" key="12">
    <source>
        <dbReference type="Proteomes" id="UP001634394"/>
    </source>
</evidence>